<evidence type="ECO:0000313" key="2">
    <source>
        <dbReference type="EMBL" id="RMI40238.1"/>
    </source>
</evidence>
<accession>A0A3M2LZ75</accession>
<keyword evidence="3" id="KW-1185">Reference proteome</keyword>
<dbReference type="AlphaFoldDB" id="A0A3M2LZ75"/>
<dbReference type="Proteomes" id="UP000282674">
    <property type="component" value="Unassembled WGS sequence"/>
</dbReference>
<dbReference type="EMBL" id="RFFG01000057">
    <property type="protein sequence ID" value="RMI40238.1"/>
    <property type="molecule type" value="Genomic_DNA"/>
</dbReference>
<evidence type="ECO:0000313" key="3">
    <source>
        <dbReference type="Proteomes" id="UP000282674"/>
    </source>
</evidence>
<feature type="transmembrane region" description="Helical" evidence="1">
    <location>
        <begin position="12"/>
        <end position="38"/>
    </location>
</feature>
<comment type="caution">
    <text evidence="2">The sequence shown here is derived from an EMBL/GenBank/DDBJ whole genome shotgun (WGS) entry which is preliminary data.</text>
</comment>
<evidence type="ECO:0000256" key="1">
    <source>
        <dbReference type="SAM" id="Phobius"/>
    </source>
</evidence>
<gene>
    <name evidence="2" type="ORF">EBO15_27370</name>
</gene>
<proteinExistence type="predicted"/>
<sequence length="63" mass="6409">MWSMVGLGYGTALGFAGVFGGLSGFLLVLVLGVVGLLAGRVVAGEIDVAGVWDSLGNRKRQAE</sequence>
<organism evidence="2 3">
    <name type="scientific">Actinomadura harenae</name>
    <dbReference type="NCBI Taxonomy" id="2483351"/>
    <lineage>
        <taxon>Bacteria</taxon>
        <taxon>Bacillati</taxon>
        <taxon>Actinomycetota</taxon>
        <taxon>Actinomycetes</taxon>
        <taxon>Streptosporangiales</taxon>
        <taxon>Thermomonosporaceae</taxon>
        <taxon>Actinomadura</taxon>
    </lineage>
</organism>
<reference evidence="2 3" key="1">
    <citation type="submission" date="2018-10" db="EMBL/GenBank/DDBJ databases">
        <title>Isolation from soil.</title>
        <authorList>
            <person name="Hu J."/>
        </authorList>
    </citation>
    <scope>NUCLEOTIDE SEQUENCE [LARGE SCALE GENOMIC DNA]</scope>
    <source>
        <strain evidence="2 3">NEAU-Ht49</strain>
    </source>
</reference>
<keyword evidence="1" id="KW-0472">Membrane</keyword>
<keyword evidence="1" id="KW-0812">Transmembrane</keyword>
<evidence type="ECO:0008006" key="4">
    <source>
        <dbReference type="Google" id="ProtNLM"/>
    </source>
</evidence>
<protein>
    <recommendedName>
        <fullName evidence="4">DUF2273 domain-containing protein</fullName>
    </recommendedName>
</protein>
<name>A0A3M2LZ75_9ACTN</name>
<keyword evidence="1" id="KW-1133">Transmembrane helix</keyword>